<dbReference type="Pfam" id="PF13581">
    <property type="entry name" value="HATPase_c_2"/>
    <property type="match status" value="1"/>
</dbReference>
<dbReference type="GO" id="GO:0004674">
    <property type="term" value="F:protein serine/threonine kinase activity"/>
    <property type="evidence" value="ECO:0007669"/>
    <property type="project" value="UniProtKB-KW"/>
</dbReference>
<gene>
    <name evidence="3" type="ORF">GCM10011517_21380</name>
</gene>
<reference evidence="3" key="2">
    <citation type="submission" date="2020-09" db="EMBL/GenBank/DDBJ databases">
        <authorList>
            <person name="Sun Q."/>
            <person name="Zhou Y."/>
        </authorList>
    </citation>
    <scope>NUCLEOTIDE SEQUENCE</scope>
    <source>
        <strain evidence="3">CGMCC 1.16012</strain>
    </source>
</reference>
<dbReference type="SUPFAM" id="SSF55874">
    <property type="entry name" value="ATPase domain of HSP90 chaperone/DNA topoisomerase II/histidine kinase"/>
    <property type="match status" value="1"/>
</dbReference>
<dbReference type="OrthoDB" id="9792240at2"/>
<sequence length="163" mass="17992">METEDLLDLTIHSDLRGVRHGLDRVNTVLVANGYDADLRGSVQILLAEVMNNIVKHAYGEGGQGMIKVLVTVCEPSLQFRITDTGVPLPDFAARPKDYDLINTPVEHLPEGGFGWNLISQIATNLDYCREDDQNILTFEIRLSQHGQGLSLDERANLQPQPGG</sequence>
<evidence type="ECO:0000259" key="2">
    <source>
        <dbReference type="Pfam" id="PF13581"/>
    </source>
</evidence>
<evidence type="ECO:0000256" key="1">
    <source>
        <dbReference type="ARBA" id="ARBA00022527"/>
    </source>
</evidence>
<evidence type="ECO:0000313" key="4">
    <source>
        <dbReference type="Proteomes" id="UP000606730"/>
    </source>
</evidence>
<dbReference type="AlphaFoldDB" id="A0A917ELG2"/>
<keyword evidence="1" id="KW-0418">Kinase</keyword>
<keyword evidence="1" id="KW-0808">Transferase</keyword>
<dbReference type="InterPro" id="IPR036890">
    <property type="entry name" value="HATPase_C_sf"/>
</dbReference>
<keyword evidence="4" id="KW-1185">Reference proteome</keyword>
<organism evidence="3 4">
    <name type="scientific">Actibacterium pelagium</name>
    <dbReference type="NCBI Taxonomy" id="2029103"/>
    <lineage>
        <taxon>Bacteria</taxon>
        <taxon>Pseudomonadati</taxon>
        <taxon>Pseudomonadota</taxon>
        <taxon>Alphaproteobacteria</taxon>
        <taxon>Rhodobacterales</taxon>
        <taxon>Roseobacteraceae</taxon>
        <taxon>Actibacterium</taxon>
    </lineage>
</organism>
<evidence type="ECO:0000313" key="3">
    <source>
        <dbReference type="EMBL" id="GGE53384.1"/>
    </source>
</evidence>
<name>A0A917ELG2_9RHOB</name>
<dbReference type="RefSeq" id="WP_095594071.1">
    <property type="nucleotide sequence ID" value="NZ_BMKN01000002.1"/>
</dbReference>
<protein>
    <recommendedName>
        <fullName evidence="2">Histidine kinase/HSP90-like ATPase domain-containing protein</fullName>
    </recommendedName>
</protein>
<proteinExistence type="predicted"/>
<dbReference type="PANTHER" id="PTHR35526">
    <property type="entry name" value="ANTI-SIGMA-F FACTOR RSBW-RELATED"/>
    <property type="match status" value="1"/>
</dbReference>
<dbReference type="Gene3D" id="3.30.565.10">
    <property type="entry name" value="Histidine kinase-like ATPase, C-terminal domain"/>
    <property type="match status" value="1"/>
</dbReference>
<reference evidence="3" key="1">
    <citation type="journal article" date="2014" name="Int. J. Syst. Evol. Microbiol.">
        <title>Complete genome sequence of Corynebacterium casei LMG S-19264T (=DSM 44701T), isolated from a smear-ripened cheese.</title>
        <authorList>
            <consortium name="US DOE Joint Genome Institute (JGI-PGF)"/>
            <person name="Walter F."/>
            <person name="Albersmeier A."/>
            <person name="Kalinowski J."/>
            <person name="Ruckert C."/>
        </authorList>
    </citation>
    <scope>NUCLEOTIDE SEQUENCE</scope>
    <source>
        <strain evidence="3">CGMCC 1.16012</strain>
    </source>
</reference>
<comment type="caution">
    <text evidence="3">The sequence shown here is derived from an EMBL/GenBank/DDBJ whole genome shotgun (WGS) entry which is preliminary data.</text>
</comment>
<accession>A0A917ELG2</accession>
<dbReference type="Proteomes" id="UP000606730">
    <property type="component" value="Unassembled WGS sequence"/>
</dbReference>
<dbReference type="EMBL" id="BMKN01000002">
    <property type="protein sequence ID" value="GGE53384.1"/>
    <property type="molecule type" value="Genomic_DNA"/>
</dbReference>
<dbReference type="InterPro" id="IPR003594">
    <property type="entry name" value="HATPase_dom"/>
</dbReference>
<keyword evidence="1" id="KW-0723">Serine/threonine-protein kinase</keyword>
<dbReference type="InterPro" id="IPR050267">
    <property type="entry name" value="Anti-sigma-factor_SerPK"/>
</dbReference>
<dbReference type="CDD" id="cd16936">
    <property type="entry name" value="HATPase_RsbW-like"/>
    <property type="match status" value="1"/>
</dbReference>
<feature type="domain" description="Histidine kinase/HSP90-like ATPase" evidence="2">
    <location>
        <begin position="14"/>
        <end position="138"/>
    </location>
</feature>